<organism evidence="1 2">
    <name type="scientific">Yersinia pestis</name>
    <dbReference type="NCBI Taxonomy" id="632"/>
    <lineage>
        <taxon>Bacteria</taxon>
        <taxon>Pseudomonadati</taxon>
        <taxon>Pseudomonadota</taxon>
        <taxon>Gammaproteobacteria</taxon>
        <taxon>Enterobacterales</taxon>
        <taxon>Yersiniaceae</taxon>
        <taxon>Yersinia</taxon>
    </lineage>
</organism>
<accession>A0A5P8YE17</accession>
<dbReference type="Proteomes" id="UP000001019">
    <property type="component" value="Chromosome"/>
</dbReference>
<evidence type="ECO:0008006" key="3">
    <source>
        <dbReference type="Google" id="ProtNLM"/>
    </source>
</evidence>
<dbReference type="EMBL" id="AE017042">
    <property type="protein sequence ID" value="AAS61715.1"/>
    <property type="molecule type" value="Genomic_DNA"/>
</dbReference>
<gene>
    <name evidence="1" type="ordered locus">YP_1476</name>
</gene>
<reference evidence="2" key="1">
    <citation type="journal article" date="2004" name="DNA Res.">
        <title>Complete genome sequence of Yersinia pestis strain 91001, an isolate avirulent to humans.</title>
        <authorList>
            <person name="Song Y."/>
            <person name="Tong Z."/>
            <person name="Wang J."/>
            <person name="Wang L."/>
            <person name="Guo Z."/>
            <person name="Han Y."/>
            <person name="Zhang J."/>
            <person name="Pei D."/>
            <person name="Zhou D."/>
            <person name="Qin H."/>
            <person name="Pang X."/>
            <person name="Han Y."/>
            <person name="Zhai J."/>
            <person name="Li M."/>
            <person name="Cui B."/>
            <person name="Qi Z."/>
            <person name="Jin L."/>
            <person name="Dai R."/>
            <person name="Chen F."/>
            <person name="Li S."/>
            <person name="Ye C."/>
            <person name="Du Z."/>
            <person name="Lin W."/>
            <person name="Wang J."/>
            <person name="Yu J."/>
            <person name="Yang H."/>
            <person name="Wang J."/>
            <person name="Huang P."/>
            <person name="Yang R."/>
        </authorList>
    </citation>
    <scope>NUCLEOTIDE SEQUENCE [LARGE SCALE GENOMIC DNA]</scope>
    <source>
        <strain evidence="2">91001 / Biovar Mediaevalis</strain>
    </source>
</reference>
<proteinExistence type="predicted"/>
<name>A0A5P8YE17_YERPE</name>
<evidence type="ECO:0000313" key="2">
    <source>
        <dbReference type="Proteomes" id="UP000001019"/>
    </source>
</evidence>
<dbReference type="AlphaFoldDB" id="A0A5P8YE17"/>
<dbReference type="RefSeq" id="WP_011171823.1">
    <property type="nucleotide sequence ID" value="NZ_JAKZCA010000022.1"/>
</dbReference>
<protein>
    <recommendedName>
        <fullName evidence="3">DUF2970 domain-containing protein</fullName>
    </recommendedName>
</protein>
<evidence type="ECO:0000313" key="1">
    <source>
        <dbReference type="EMBL" id="AAS61715.1"/>
    </source>
</evidence>
<sequence length="65" mass="7435">MSNKRRDFFIRMIANVGIYLKKQRNITRKGDYATGIDDAQFALVVLFTASCLLIATTLIVILWLI</sequence>
<dbReference type="KEGG" id="ypm:YP_1476"/>